<keyword evidence="3" id="KW-1185">Reference proteome</keyword>
<feature type="transmembrane region" description="Helical" evidence="1">
    <location>
        <begin position="7"/>
        <end position="25"/>
    </location>
</feature>
<protein>
    <submittedName>
        <fullName evidence="2">Uncharacterized protein</fullName>
    </submittedName>
</protein>
<comment type="caution">
    <text evidence="2">The sequence shown here is derived from an EMBL/GenBank/DDBJ whole genome shotgun (WGS) entry which is preliminary data.</text>
</comment>
<accession>A0A9W6LNG7</accession>
<name>A0A9W6LNG7_9FUSO</name>
<evidence type="ECO:0000313" key="3">
    <source>
        <dbReference type="Proteomes" id="UP001144471"/>
    </source>
</evidence>
<dbReference type="RefSeq" id="WP_281835855.1">
    <property type="nucleotide sequence ID" value="NZ_BSDY01000009.1"/>
</dbReference>
<sequence>MRSRGEIGITVITVVVLMFFFMGSFNPKDYGAFIERDSSGDVVHIEKNYYRSEAYTIIREDEQVTSYDYYRDTEYKGYNFKIYYHRDLFRRCYKGEVDGKYIYVYAYKGTYTNKMLDEAIDLAKNWDRYKNRV</sequence>
<dbReference type="AlphaFoldDB" id="A0A9W6LNG7"/>
<gene>
    <name evidence="2" type="ORF">PM10SUCC1_21110</name>
</gene>
<proteinExistence type="predicted"/>
<dbReference type="Proteomes" id="UP001144471">
    <property type="component" value="Unassembled WGS sequence"/>
</dbReference>
<reference evidence="2" key="1">
    <citation type="submission" date="2022-12" db="EMBL/GenBank/DDBJ databases">
        <title>Reference genome sequencing for broad-spectrum identification of bacterial and archaeal isolates by mass spectrometry.</title>
        <authorList>
            <person name="Sekiguchi Y."/>
            <person name="Tourlousse D.M."/>
        </authorList>
    </citation>
    <scope>NUCLEOTIDE SEQUENCE</scope>
    <source>
        <strain evidence="2">10succ1</strain>
    </source>
</reference>
<evidence type="ECO:0000256" key="1">
    <source>
        <dbReference type="SAM" id="Phobius"/>
    </source>
</evidence>
<evidence type="ECO:0000313" key="2">
    <source>
        <dbReference type="EMBL" id="GLI56597.1"/>
    </source>
</evidence>
<keyword evidence="1" id="KW-0812">Transmembrane</keyword>
<keyword evidence="1" id="KW-1133">Transmembrane helix</keyword>
<organism evidence="2 3">
    <name type="scientific">Propionigenium maris DSM 9537</name>
    <dbReference type="NCBI Taxonomy" id="1123000"/>
    <lineage>
        <taxon>Bacteria</taxon>
        <taxon>Fusobacteriati</taxon>
        <taxon>Fusobacteriota</taxon>
        <taxon>Fusobacteriia</taxon>
        <taxon>Fusobacteriales</taxon>
        <taxon>Fusobacteriaceae</taxon>
        <taxon>Propionigenium</taxon>
    </lineage>
</organism>
<keyword evidence="1" id="KW-0472">Membrane</keyword>
<dbReference type="EMBL" id="BSDY01000009">
    <property type="protein sequence ID" value="GLI56597.1"/>
    <property type="molecule type" value="Genomic_DNA"/>
</dbReference>